<dbReference type="Gene3D" id="1.10.418.10">
    <property type="entry name" value="Calponin-like domain"/>
    <property type="match status" value="1"/>
</dbReference>
<dbReference type="Gene3D" id="1.10.506.10">
    <property type="entry name" value="GTPase Activation - p120gap, domain 1"/>
    <property type="match status" value="1"/>
</dbReference>
<dbReference type="SMART" id="SM00033">
    <property type="entry name" value="CH"/>
    <property type="match status" value="1"/>
</dbReference>
<dbReference type="PROSITE" id="PS50096">
    <property type="entry name" value="IQ"/>
    <property type="match status" value="1"/>
</dbReference>
<feature type="coiled-coil region" evidence="1">
    <location>
        <begin position="1361"/>
        <end position="1392"/>
    </location>
</feature>
<keyword evidence="6" id="KW-1185">Reference proteome</keyword>
<feature type="region of interest" description="Disordered" evidence="2">
    <location>
        <begin position="1"/>
        <end position="63"/>
    </location>
</feature>
<dbReference type="GO" id="GO:0051015">
    <property type="term" value="F:actin filament binding"/>
    <property type="evidence" value="ECO:0007669"/>
    <property type="project" value="TreeGrafter"/>
</dbReference>
<proteinExistence type="predicted"/>
<evidence type="ECO:0000256" key="1">
    <source>
        <dbReference type="SAM" id="Coils"/>
    </source>
</evidence>
<dbReference type="InterPro" id="IPR000593">
    <property type="entry name" value="RasGAP_C"/>
</dbReference>
<dbReference type="SUPFAM" id="SSF48350">
    <property type="entry name" value="GTPase activation domain, GAP"/>
    <property type="match status" value="1"/>
</dbReference>
<evidence type="ECO:0000313" key="5">
    <source>
        <dbReference type="EMBL" id="KAK0425894.1"/>
    </source>
</evidence>
<reference evidence="5" key="1">
    <citation type="submission" date="2023-06" db="EMBL/GenBank/DDBJ databases">
        <title>Genomic analysis of the entomopathogenic nematode Steinernema hermaphroditum.</title>
        <authorList>
            <person name="Schwarz E.M."/>
            <person name="Heppert J.K."/>
            <person name="Baniya A."/>
            <person name="Schwartz H.T."/>
            <person name="Tan C.-H."/>
            <person name="Antoshechkin I."/>
            <person name="Sternberg P.W."/>
            <person name="Goodrich-Blair H."/>
            <person name="Dillman A.R."/>
        </authorList>
    </citation>
    <scope>NUCLEOTIDE SEQUENCE</scope>
    <source>
        <strain evidence="5">PS9179</strain>
        <tissue evidence="5">Whole animal</tissue>
    </source>
</reference>
<dbReference type="PANTHER" id="PTHR14149:SF14">
    <property type="entry name" value="CALPONIN-HOMOLOGY (CH) DOMAIN-CONTAINING PROTEIN"/>
    <property type="match status" value="1"/>
</dbReference>
<gene>
    <name evidence="5" type="ORF">QR680_009444</name>
</gene>
<dbReference type="PANTHER" id="PTHR14149">
    <property type="entry name" value="RAS GTPASE-ACTIVATING PROTEIN WITH IQ MOTIF"/>
    <property type="match status" value="1"/>
</dbReference>
<protein>
    <recommendedName>
        <fullName evidence="7">Calponin-homology (CH) domain-containing protein</fullName>
    </recommendedName>
</protein>
<dbReference type="InterPro" id="IPR001936">
    <property type="entry name" value="RasGAP_dom"/>
</dbReference>
<dbReference type="SUPFAM" id="SSF143885">
    <property type="entry name" value="RGC domain-like"/>
    <property type="match status" value="1"/>
</dbReference>
<organism evidence="5 6">
    <name type="scientific">Steinernema hermaphroditum</name>
    <dbReference type="NCBI Taxonomy" id="289476"/>
    <lineage>
        <taxon>Eukaryota</taxon>
        <taxon>Metazoa</taxon>
        <taxon>Ecdysozoa</taxon>
        <taxon>Nematoda</taxon>
        <taxon>Chromadorea</taxon>
        <taxon>Rhabditida</taxon>
        <taxon>Tylenchina</taxon>
        <taxon>Panagrolaimomorpha</taxon>
        <taxon>Strongyloidoidea</taxon>
        <taxon>Steinernematidae</taxon>
        <taxon>Steinernema</taxon>
    </lineage>
</organism>
<feature type="domain" description="Ras-GAP" evidence="3">
    <location>
        <begin position="910"/>
        <end position="1134"/>
    </location>
</feature>
<evidence type="ECO:0000259" key="4">
    <source>
        <dbReference type="PROSITE" id="PS50021"/>
    </source>
</evidence>
<dbReference type="GO" id="GO:0005938">
    <property type="term" value="C:cell cortex"/>
    <property type="evidence" value="ECO:0007669"/>
    <property type="project" value="TreeGrafter"/>
</dbReference>
<comment type="caution">
    <text evidence="5">The sequence shown here is derived from an EMBL/GenBank/DDBJ whole genome shotgun (WGS) entry which is preliminary data.</text>
</comment>
<sequence length="1528" mass="174369">MPRIPWRGDLGALSAGGGARDRSDSLGPFGPLPHARGAHPRKGLGGEANVRGQKPLPSGAAGAPEADDLIKQTIWIAVFGRVAVRSVGLRAFGSSAKASVIRTEYRASPSPTRGARFLMDSNGGVEPIDLAAPRSADAMDEKRETRRARDYLCRLHEVCSWLAQCLPDDCEVPPVLELEQNLSNGVLLARLAHGFAPDEVPLHKIFDFDQKKYHSTGKLYSHTDNIMHWRRALLSVHFPEIAIPETVDIYEGRNLQTIFCLYALAIHLFRLRKTPSIRNQTGNVDFSPAEVDAIKERLRNSAYVPLLHETTGALDRRHAMPLSDEALFAAIQKAIEESDVETLKELLEKSQYLFIDSALVRRYLEALRAENGALTPKTIQKAICEVNEDDVLLRLEEFLQSDADDFDALERILNDLFFEKVVVVALPVYISLLREERAKTGAPLSATHVEYIIIVTNACVELKEAAESGDVDAVFEVLRAESLQLAPLLQKPLKELYFQRVVERLQDKPRAFFLSAEDVYRLVVEVNALTPKKLAVICARKAFAEDDLEALLEQLKILGIAGIEEDYAKFYAARMAQEKELGPAMFQEIVTRTNGDLRVAINTIRNVVDLNAALLERNRGRTHEILRESVWSDAGVVREGIIEWYGRTLQETLRALQKAEDDGDGHVRWLEHRFGKQKTESVFASVSQKVVAFERPERLYKGFLNAETIRATLEATNADFDAYYEENEGRVRSAQTAVKEFLQKRAAKKEENAARKIQSSFRRHKQKKHIDALKSSDAPGLNVVRSFVDQLAESQMDYEEELTIERTKSKITRLITANRQLDEDLCELNRKIELLIKNRISLQEVIEHGSKIARDSEAFSRQLSVRSRKDKDREMAAFEYLLFHLQAEPRFAANLFEATPPVEPKDLFANAVFPVFHFASEKREEFLLMRVFVELLRRHFDRCGSLAEAFDQRHENARRLVSLFQLLVRSFPSYERVGIAVRADVARFIDEEPKLEHFNLDPLQMYRNLHANEEPESVEAALEDPIVSRVFDTSKRFLETWSVRFADALTSSPENISRNALYLIRSCHRLLTERFPGYRSLEVLRKVSEFVFCAYLEPSLVEPEILRRLVGHEFSATQVEKLKAVAKMIHYGARGTGYPREAGHLTSLNDEIANISERFRRFVAFVAGDAKTEPQEIYGLNEYSAFVSLQKPTLHIAVPHLRTLHCFLLERENQVFPETTDARLRRFVEEAKIVVDAAVHSVTLRLRPLPPLKGDSVGHGNELFVQTKRYVVDLLQCGCPGDTVTQMLEHSTTPKEEGAHLKLPLEPDEQPMTLLEKKRKIWENLKILEKLGLVSAETQYQQIVSQIAHDINMKDKYRNVRGEQRTNLEETVRRLEEKRREYNEQLTTYQKYLESCLDNISRTSRRSSIRMDSKATERIEKERKALDVKKTVKVGGEKLLRKKILVQMNEEWSTNLSKCSMEFSKTAESGVFEVAIKALKKTRRSVKLDFQYLLQMEYEDEESFVVDDGLRLHVSNLINYLNKKFHSK</sequence>
<evidence type="ECO:0000313" key="6">
    <source>
        <dbReference type="Proteomes" id="UP001175271"/>
    </source>
</evidence>
<name>A0AA39IM27_9BILA</name>
<dbReference type="Pfam" id="PF00307">
    <property type="entry name" value="CH"/>
    <property type="match status" value="1"/>
</dbReference>
<dbReference type="InterPro" id="IPR008936">
    <property type="entry name" value="Rho_GTPase_activation_prot"/>
</dbReference>
<dbReference type="EMBL" id="JAUCMV010000001">
    <property type="protein sequence ID" value="KAK0425894.1"/>
    <property type="molecule type" value="Genomic_DNA"/>
</dbReference>
<dbReference type="Gene3D" id="1.20.5.190">
    <property type="match status" value="1"/>
</dbReference>
<evidence type="ECO:0008006" key="7">
    <source>
        <dbReference type="Google" id="ProtNLM"/>
    </source>
</evidence>
<evidence type="ECO:0000256" key="2">
    <source>
        <dbReference type="SAM" id="MobiDB-lite"/>
    </source>
</evidence>
<dbReference type="PROSITE" id="PS50018">
    <property type="entry name" value="RAS_GTPASE_ACTIV_2"/>
    <property type="match status" value="1"/>
</dbReference>
<accession>A0AA39IM27</accession>
<dbReference type="Pfam" id="PF03836">
    <property type="entry name" value="RasGAP_C"/>
    <property type="match status" value="1"/>
</dbReference>
<keyword evidence="1" id="KW-0175">Coiled coil</keyword>
<dbReference type="Proteomes" id="UP001175271">
    <property type="component" value="Unassembled WGS sequence"/>
</dbReference>
<dbReference type="Pfam" id="PF00616">
    <property type="entry name" value="RasGAP"/>
    <property type="match status" value="1"/>
</dbReference>
<dbReference type="SUPFAM" id="SSF47576">
    <property type="entry name" value="Calponin-homology domain, CH-domain"/>
    <property type="match status" value="1"/>
</dbReference>
<dbReference type="GO" id="GO:0005516">
    <property type="term" value="F:calmodulin binding"/>
    <property type="evidence" value="ECO:0007669"/>
    <property type="project" value="TreeGrafter"/>
</dbReference>
<evidence type="ECO:0000259" key="3">
    <source>
        <dbReference type="PROSITE" id="PS50018"/>
    </source>
</evidence>
<dbReference type="GO" id="GO:0005096">
    <property type="term" value="F:GTPase activator activity"/>
    <property type="evidence" value="ECO:0007669"/>
    <property type="project" value="TreeGrafter"/>
</dbReference>
<dbReference type="InterPro" id="IPR001715">
    <property type="entry name" value="CH_dom"/>
</dbReference>
<feature type="domain" description="Calponin-homology (CH)" evidence="4">
    <location>
        <begin position="152"/>
        <end position="270"/>
    </location>
</feature>
<dbReference type="InterPro" id="IPR036872">
    <property type="entry name" value="CH_dom_sf"/>
</dbReference>
<dbReference type="PROSITE" id="PS50021">
    <property type="entry name" value="CH"/>
    <property type="match status" value="1"/>
</dbReference>
<dbReference type="GO" id="GO:1903479">
    <property type="term" value="P:mitotic actomyosin contractile ring assembly actin filament organization"/>
    <property type="evidence" value="ECO:0007669"/>
    <property type="project" value="TreeGrafter"/>
</dbReference>